<feature type="domain" description="Elongation factor P C-terminal" evidence="10">
    <location>
        <begin position="129"/>
        <end position="185"/>
    </location>
</feature>
<name>A0A0G1MX61_9BACT</name>
<evidence type="ECO:0000256" key="7">
    <source>
        <dbReference type="HAMAP-Rule" id="MF_00141"/>
    </source>
</evidence>
<dbReference type="InterPro" id="IPR011768">
    <property type="entry name" value="Transl_elongation_fac_P"/>
</dbReference>
<reference evidence="12 13" key="1">
    <citation type="journal article" date="2015" name="Nature">
        <title>rRNA introns, odd ribosomes, and small enigmatic genomes across a large radiation of phyla.</title>
        <authorList>
            <person name="Brown C.T."/>
            <person name="Hug L.A."/>
            <person name="Thomas B.C."/>
            <person name="Sharon I."/>
            <person name="Castelle C.J."/>
            <person name="Singh A."/>
            <person name="Wilkins M.J."/>
            <person name="Williams K.H."/>
            <person name="Banfield J.F."/>
        </authorList>
    </citation>
    <scope>NUCLEOTIDE SEQUENCE [LARGE SCALE GENOMIC DNA]</scope>
</reference>
<protein>
    <recommendedName>
        <fullName evidence="7 8">Elongation factor P</fullName>
        <shortName evidence="7">EF-P</shortName>
    </recommendedName>
</protein>
<evidence type="ECO:0000256" key="6">
    <source>
        <dbReference type="ARBA" id="ARBA00022917"/>
    </source>
</evidence>
<keyword evidence="6 7" id="KW-0648">Protein biosynthesis</keyword>
<dbReference type="STRING" id="1619050.UX20_C0040G0006"/>
<proteinExistence type="inferred from homology"/>
<feature type="domain" description="Translation elongation factor P/YeiP central" evidence="11">
    <location>
        <begin position="67"/>
        <end position="121"/>
    </location>
</feature>
<keyword evidence="4 7" id="KW-0963">Cytoplasm</keyword>
<comment type="subcellular location">
    <subcellularLocation>
        <location evidence="1 7">Cytoplasm</location>
    </subcellularLocation>
</comment>
<accession>A0A0G1MX61</accession>
<dbReference type="Gene3D" id="2.40.50.140">
    <property type="entry name" value="Nucleic acid-binding proteins"/>
    <property type="match status" value="2"/>
</dbReference>
<dbReference type="UniPathway" id="UPA00345"/>
<dbReference type="InterPro" id="IPR001059">
    <property type="entry name" value="Transl_elong_P/YeiP_cen"/>
</dbReference>
<dbReference type="SMART" id="SM00841">
    <property type="entry name" value="Elong-fact-P_C"/>
    <property type="match status" value="1"/>
</dbReference>
<dbReference type="SUPFAM" id="SSF50249">
    <property type="entry name" value="Nucleic acid-binding proteins"/>
    <property type="match status" value="2"/>
</dbReference>
<dbReference type="PIRSF" id="PIRSF005901">
    <property type="entry name" value="EF-P"/>
    <property type="match status" value="1"/>
</dbReference>
<evidence type="ECO:0000256" key="4">
    <source>
        <dbReference type="ARBA" id="ARBA00022490"/>
    </source>
</evidence>
<dbReference type="EMBL" id="LCLH01000040">
    <property type="protein sequence ID" value="KKU12824.1"/>
    <property type="molecule type" value="Genomic_DNA"/>
</dbReference>
<dbReference type="PROSITE" id="PS01275">
    <property type="entry name" value="EFP"/>
    <property type="match status" value="1"/>
</dbReference>
<dbReference type="GO" id="GO:0005829">
    <property type="term" value="C:cytosol"/>
    <property type="evidence" value="ECO:0007669"/>
    <property type="project" value="UniProtKB-ARBA"/>
</dbReference>
<dbReference type="Gene3D" id="2.30.30.30">
    <property type="match status" value="1"/>
</dbReference>
<dbReference type="HAMAP" id="MF_00141">
    <property type="entry name" value="EF_P"/>
    <property type="match status" value="1"/>
</dbReference>
<evidence type="ECO:0000256" key="3">
    <source>
        <dbReference type="ARBA" id="ARBA00009479"/>
    </source>
</evidence>
<dbReference type="FunFam" id="2.40.50.140:FF:000009">
    <property type="entry name" value="Elongation factor P"/>
    <property type="match status" value="1"/>
</dbReference>
<comment type="caution">
    <text evidence="12">The sequence shown here is derived from an EMBL/GenBank/DDBJ whole genome shotgun (WGS) entry which is preliminary data.</text>
</comment>
<dbReference type="GO" id="GO:0043043">
    <property type="term" value="P:peptide biosynthetic process"/>
    <property type="evidence" value="ECO:0007669"/>
    <property type="project" value="InterPro"/>
</dbReference>
<sequence>MASINDVSKDVVMRLNGELYLVTDFQHVNPGKGAAFVRTRLKQLKTDKTMEQTFKSNETIDLVQVERRKMQYLYDDGTMYAFMDNSSYEQIEINSSMLEGKKKFLKDGIEVMVVFFENAPVTMELPRKITYKVTQSEPGVKGDTAGGNVTKPVTLENGLEIRVPLFIKEGENIIVNTETGQYVERA</sequence>
<dbReference type="SMART" id="SM01185">
    <property type="entry name" value="EFP"/>
    <property type="match status" value="1"/>
</dbReference>
<evidence type="ECO:0000313" key="12">
    <source>
        <dbReference type="EMBL" id="KKU12824.1"/>
    </source>
</evidence>
<dbReference type="InterPro" id="IPR008991">
    <property type="entry name" value="Translation_prot_SH3-like_sf"/>
</dbReference>
<dbReference type="Pfam" id="PF08207">
    <property type="entry name" value="EFP_N"/>
    <property type="match status" value="1"/>
</dbReference>
<dbReference type="PANTHER" id="PTHR30053:SF12">
    <property type="entry name" value="ELONGATION FACTOR P (EF-P) FAMILY PROTEIN"/>
    <property type="match status" value="1"/>
</dbReference>
<evidence type="ECO:0000256" key="9">
    <source>
        <dbReference type="RuleBase" id="RU004389"/>
    </source>
</evidence>
<keyword evidence="5 7" id="KW-0251">Elongation factor</keyword>
<dbReference type="PANTHER" id="PTHR30053">
    <property type="entry name" value="ELONGATION FACTOR P"/>
    <property type="match status" value="1"/>
</dbReference>
<evidence type="ECO:0000256" key="2">
    <source>
        <dbReference type="ARBA" id="ARBA00004815"/>
    </source>
</evidence>
<dbReference type="SUPFAM" id="SSF50104">
    <property type="entry name" value="Translation proteins SH3-like domain"/>
    <property type="match status" value="1"/>
</dbReference>
<dbReference type="Pfam" id="PF09285">
    <property type="entry name" value="Elong-fact-P_C"/>
    <property type="match status" value="1"/>
</dbReference>
<dbReference type="InterPro" id="IPR014722">
    <property type="entry name" value="Rib_uL2_dom2"/>
</dbReference>
<dbReference type="CDD" id="cd04470">
    <property type="entry name" value="S1_EF-P_repeat_1"/>
    <property type="match status" value="1"/>
</dbReference>
<evidence type="ECO:0000256" key="5">
    <source>
        <dbReference type="ARBA" id="ARBA00022768"/>
    </source>
</evidence>
<evidence type="ECO:0000256" key="1">
    <source>
        <dbReference type="ARBA" id="ARBA00004496"/>
    </source>
</evidence>
<dbReference type="InterPro" id="IPR013185">
    <property type="entry name" value="Transl_elong_KOW-like"/>
</dbReference>
<evidence type="ECO:0000313" key="13">
    <source>
        <dbReference type="Proteomes" id="UP000034911"/>
    </source>
</evidence>
<dbReference type="FunFam" id="2.30.30.30:FF:000003">
    <property type="entry name" value="Elongation factor P"/>
    <property type="match status" value="1"/>
</dbReference>
<gene>
    <name evidence="7" type="primary">efp</name>
    <name evidence="12" type="ORF">UX20_C0040G0006</name>
</gene>
<dbReference type="NCBIfam" id="TIGR00038">
    <property type="entry name" value="efp"/>
    <property type="match status" value="1"/>
</dbReference>
<dbReference type="FunFam" id="2.40.50.140:FF:000004">
    <property type="entry name" value="Elongation factor P"/>
    <property type="match status" value="1"/>
</dbReference>
<dbReference type="PATRIC" id="fig|1619050.3.peg.687"/>
<evidence type="ECO:0000259" key="11">
    <source>
        <dbReference type="SMART" id="SM01185"/>
    </source>
</evidence>
<dbReference type="InterPro" id="IPR013852">
    <property type="entry name" value="Transl_elong_P/YeiP_CS"/>
</dbReference>
<dbReference type="GO" id="GO:0003746">
    <property type="term" value="F:translation elongation factor activity"/>
    <property type="evidence" value="ECO:0007669"/>
    <property type="project" value="UniProtKB-UniRule"/>
</dbReference>
<dbReference type="InterPro" id="IPR015365">
    <property type="entry name" value="Elong-fact-P_C"/>
</dbReference>
<dbReference type="NCBIfam" id="NF001810">
    <property type="entry name" value="PRK00529.1"/>
    <property type="match status" value="1"/>
</dbReference>
<comment type="similarity">
    <text evidence="3 7 9">Belongs to the elongation factor P family.</text>
</comment>
<dbReference type="Proteomes" id="UP000034911">
    <property type="component" value="Unassembled WGS sequence"/>
</dbReference>
<evidence type="ECO:0000259" key="10">
    <source>
        <dbReference type="SMART" id="SM00841"/>
    </source>
</evidence>
<dbReference type="InterPro" id="IPR020599">
    <property type="entry name" value="Transl_elong_fac_P/YeiP"/>
</dbReference>
<dbReference type="Pfam" id="PF01132">
    <property type="entry name" value="EFP"/>
    <property type="match status" value="1"/>
</dbReference>
<comment type="pathway">
    <text evidence="2 7">Protein biosynthesis; polypeptide chain elongation.</text>
</comment>
<dbReference type="AlphaFoldDB" id="A0A0G1MX61"/>
<organism evidence="12 13">
    <name type="scientific">Candidatus Magasanikbacteria bacterium GW2011_GWC2_45_8</name>
    <dbReference type="NCBI Taxonomy" id="1619050"/>
    <lineage>
        <taxon>Bacteria</taxon>
        <taxon>Candidatus Magasanikiibacteriota</taxon>
    </lineage>
</organism>
<dbReference type="CDD" id="cd05794">
    <property type="entry name" value="S1_EF-P_repeat_2"/>
    <property type="match status" value="1"/>
</dbReference>
<evidence type="ECO:0000256" key="8">
    <source>
        <dbReference type="NCBIfam" id="TIGR00038"/>
    </source>
</evidence>
<comment type="function">
    <text evidence="7">Involved in peptide bond synthesis. Stimulates efficient translation and peptide-bond synthesis on native or reconstituted 70S ribosomes in vitro. Probably functions indirectly by altering the affinity of the ribosome for aminoacyl-tRNA, thus increasing their reactivity as acceptors for peptidyl transferase.</text>
</comment>
<dbReference type="InterPro" id="IPR012340">
    <property type="entry name" value="NA-bd_OB-fold"/>
</dbReference>